<dbReference type="InterPro" id="IPR036388">
    <property type="entry name" value="WH-like_DNA-bd_sf"/>
</dbReference>
<evidence type="ECO:0000313" key="2">
    <source>
        <dbReference type="EMBL" id="RWR27683.1"/>
    </source>
</evidence>
<dbReference type="GO" id="GO:0003677">
    <property type="term" value="F:DNA binding"/>
    <property type="evidence" value="ECO:0007669"/>
    <property type="project" value="UniProtKB-KW"/>
</dbReference>
<dbReference type="GO" id="GO:0005829">
    <property type="term" value="C:cytosol"/>
    <property type="evidence" value="ECO:0007669"/>
    <property type="project" value="TreeGrafter"/>
</dbReference>
<dbReference type="PROSITE" id="PS51197">
    <property type="entry name" value="HTH_RRF2_2"/>
    <property type="match status" value="1"/>
</dbReference>
<dbReference type="PANTHER" id="PTHR33221:SF5">
    <property type="entry name" value="HTH-TYPE TRANSCRIPTIONAL REGULATOR ISCR"/>
    <property type="match status" value="1"/>
</dbReference>
<evidence type="ECO:0000256" key="1">
    <source>
        <dbReference type="ARBA" id="ARBA00023125"/>
    </source>
</evidence>
<sequence length="152" mass="16117">MLTMKGKYGLKAAIYLAGLKPGELAQSADIADASSISKRFLDAILADLRLAGFIATRKGRHGGYALIRPPEEIMAGHIIRVLDGPLAPIPCARRMGYIPCADCGDEDRCAVRLLMLDVREAIVSVLDKRSLADLSRVAQADGGAGIETLLAG</sequence>
<reference evidence="2 3" key="2">
    <citation type="submission" date="2019-01" db="EMBL/GenBank/DDBJ databases">
        <authorList>
            <person name="Li Y."/>
        </authorList>
    </citation>
    <scope>NUCLEOTIDE SEQUENCE [LARGE SCALE GENOMIC DNA]</scope>
    <source>
        <strain evidence="2 3">D19-10-3-21</strain>
    </source>
</reference>
<accession>A0A443K4R0</accession>
<dbReference type="RefSeq" id="WP_128238082.1">
    <property type="nucleotide sequence ID" value="NZ_SAUX01000019.1"/>
</dbReference>
<reference evidence="2 3" key="1">
    <citation type="submission" date="2019-01" db="EMBL/GenBank/DDBJ databases">
        <title>Sinorhodobacter populi sp. nov. isolated from the symptomatic bark tissue of Populus euramericana canker.</title>
        <authorList>
            <person name="Xu G."/>
        </authorList>
    </citation>
    <scope>NUCLEOTIDE SEQUENCE [LARGE SCALE GENOMIC DNA]</scope>
    <source>
        <strain evidence="2 3">D19-10-3-21</strain>
    </source>
</reference>
<dbReference type="NCBIfam" id="TIGR00738">
    <property type="entry name" value="rrf2_super"/>
    <property type="match status" value="1"/>
</dbReference>
<name>A0A443K4R0_9RHOB</name>
<evidence type="ECO:0000313" key="3">
    <source>
        <dbReference type="Proteomes" id="UP000285295"/>
    </source>
</evidence>
<dbReference type="PANTHER" id="PTHR33221">
    <property type="entry name" value="WINGED HELIX-TURN-HELIX TRANSCRIPTIONAL REGULATOR, RRF2 FAMILY"/>
    <property type="match status" value="1"/>
</dbReference>
<proteinExistence type="predicted"/>
<keyword evidence="1" id="KW-0238">DNA-binding</keyword>
<dbReference type="AlphaFoldDB" id="A0A443K4R0"/>
<dbReference type="InterPro" id="IPR036390">
    <property type="entry name" value="WH_DNA-bd_sf"/>
</dbReference>
<dbReference type="Proteomes" id="UP000285295">
    <property type="component" value="Unassembled WGS sequence"/>
</dbReference>
<dbReference type="InterPro" id="IPR000944">
    <property type="entry name" value="Tscrpt_reg_Rrf2"/>
</dbReference>
<comment type="caution">
    <text evidence="2">The sequence shown here is derived from an EMBL/GenBank/DDBJ whole genome shotgun (WGS) entry which is preliminary data.</text>
</comment>
<gene>
    <name evidence="2" type="ORF">D2T31_15730</name>
</gene>
<dbReference type="SUPFAM" id="SSF46785">
    <property type="entry name" value="Winged helix' DNA-binding domain"/>
    <property type="match status" value="1"/>
</dbReference>
<dbReference type="EMBL" id="SAUX01000019">
    <property type="protein sequence ID" value="RWR27683.1"/>
    <property type="molecule type" value="Genomic_DNA"/>
</dbReference>
<dbReference type="Gene3D" id="1.10.10.10">
    <property type="entry name" value="Winged helix-like DNA-binding domain superfamily/Winged helix DNA-binding domain"/>
    <property type="match status" value="1"/>
</dbReference>
<dbReference type="GO" id="GO:0003700">
    <property type="term" value="F:DNA-binding transcription factor activity"/>
    <property type="evidence" value="ECO:0007669"/>
    <property type="project" value="TreeGrafter"/>
</dbReference>
<protein>
    <submittedName>
        <fullName evidence="2">Rrf2 family transcriptional regulator</fullName>
    </submittedName>
</protein>
<organism evidence="2 3">
    <name type="scientific">Paenirhodobacter populi</name>
    <dbReference type="NCBI Taxonomy" id="2306993"/>
    <lineage>
        <taxon>Bacteria</taxon>
        <taxon>Pseudomonadati</taxon>
        <taxon>Pseudomonadota</taxon>
        <taxon>Alphaproteobacteria</taxon>
        <taxon>Rhodobacterales</taxon>
        <taxon>Rhodobacter group</taxon>
        <taxon>Paenirhodobacter</taxon>
    </lineage>
</organism>
<dbReference type="Pfam" id="PF02082">
    <property type="entry name" value="Rrf2"/>
    <property type="match status" value="1"/>
</dbReference>
<dbReference type="OrthoDB" id="9802344at2"/>